<gene>
    <name evidence="2" type="ORF">HBE96_14790</name>
</gene>
<dbReference type="PANTHER" id="PTHR34825">
    <property type="entry name" value="CONSERVED PROTEIN, WITH A WEAK D-GALACTARATE DEHYDRATASE/ALTRONATE HYDROLASE DOMAIN"/>
    <property type="match status" value="1"/>
</dbReference>
<dbReference type="PANTHER" id="PTHR34825:SF1">
    <property type="entry name" value="AAA-ATPASE-LIKE DOMAIN-CONTAINING PROTEIN"/>
    <property type="match status" value="1"/>
</dbReference>
<name>A0A7Y0EI66_9CLOT</name>
<reference evidence="2 3" key="1">
    <citation type="submission" date="2020-04" db="EMBL/GenBank/DDBJ databases">
        <authorList>
            <person name="Doyle D.A."/>
        </authorList>
    </citation>
    <scope>NUCLEOTIDE SEQUENCE [LARGE SCALE GENOMIC DNA]</scope>
    <source>
        <strain evidence="2 3">P21</strain>
    </source>
</reference>
<dbReference type="Pfam" id="PF09820">
    <property type="entry name" value="AAA-ATPase_like"/>
    <property type="match status" value="1"/>
</dbReference>
<reference evidence="2 3" key="2">
    <citation type="submission" date="2020-06" db="EMBL/GenBank/DDBJ databases">
        <title>Complete Genome Sequence of Clostridium muelleri sp. nov. P21T, an Acid-Alcohol Producing Acetogen Isolated from Old Hay.</title>
        <authorList>
            <person name="Duncan K.E."/>
            <person name="Tanner R.S."/>
        </authorList>
    </citation>
    <scope>NUCLEOTIDE SEQUENCE [LARGE SCALE GENOMIC DNA]</scope>
    <source>
        <strain evidence="2 3">P21</strain>
    </source>
</reference>
<feature type="domain" description="AAA-ATPase-like" evidence="1">
    <location>
        <begin position="7"/>
        <end position="231"/>
    </location>
</feature>
<dbReference type="InterPro" id="IPR018631">
    <property type="entry name" value="AAA-ATPase-like_dom"/>
</dbReference>
<evidence type="ECO:0000259" key="1">
    <source>
        <dbReference type="Pfam" id="PF09820"/>
    </source>
</evidence>
<dbReference type="Pfam" id="PF08011">
    <property type="entry name" value="PDDEXK_9"/>
    <property type="match status" value="1"/>
</dbReference>
<organism evidence="2 3">
    <name type="scientific">Clostridium muellerianum</name>
    <dbReference type="NCBI Taxonomy" id="2716538"/>
    <lineage>
        <taxon>Bacteria</taxon>
        <taxon>Bacillati</taxon>
        <taxon>Bacillota</taxon>
        <taxon>Clostridia</taxon>
        <taxon>Eubacteriales</taxon>
        <taxon>Clostridiaceae</taxon>
        <taxon>Clostridium</taxon>
    </lineage>
</organism>
<accession>A0A7Y0EI66</accession>
<sequence>MNFKPLPIGVDNFQKLITRNYYYVDKTLLIKDLLDNKADVNLFTRPRRFGKTLNMSMLQYFFENSEKDNSYLFENLNIMESGEEYLLHMGKYPVINISLKSAKQPTFELALKCIKDELVDEFRRHDYILKSDKLNKEKEEYERIESKESGEELYVTALKFLAQCLEKYHDEKVIILIDEYDVPLENAFFEGFYDRMIKFIRSLFESALKTNSSLEFAVITGCLRISRESIFTGLNNLEIISILNEYYDEYFGFTQKEVSKILEDYGLSEKEELTKNWYNGYIFGETQVYNPWSVVKFVKDLYKNKNVFPSSYWANTSSNSIVKSLIERADSKTKQEIELLIEGKSIEKPVHEDITYDEIYDTMDNLWNFMFFTGYFKKVNERMDNEDKRYLELSIPNREVKYIFKTKILKWFDDKVKAKDLSVLYTAIFDKDSDTFQKELNKILKETISFNDAYENFYHGFVVGVLANMHDHIVKFNRETGKGRCDIYIKPISIFDTAIIIELKICDSPKDMLKKCDEALKQIEKNQYEMELQQEGYENIIKYGISFYRKDCMIKISSNSGVNGLNLK</sequence>
<comment type="caution">
    <text evidence="2">The sequence shown here is derived from an EMBL/GenBank/DDBJ whole genome shotgun (WGS) entry which is preliminary data.</text>
</comment>
<dbReference type="AlphaFoldDB" id="A0A7Y0EI66"/>
<keyword evidence="3" id="KW-1185">Reference proteome</keyword>
<dbReference type="RefSeq" id="WP_169298514.1">
    <property type="nucleotide sequence ID" value="NZ_JABBNI010000026.1"/>
</dbReference>
<protein>
    <submittedName>
        <fullName evidence="2">AAA family ATPase</fullName>
    </submittedName>
</protein>
<proteinExistence type="predicted"/>
<dbReference type="EMBL" id="JABBNI010000026">
    <property type="protein sequence ID" value="NMM63919.1"/>
    <property type="molecule type" value="Genomic_DNA"/>
</dbReference>
<dbReference type="Proteomes" id="UP000537131">
    <property type="component" value="Unassembled WGS sequence"/>
</dbReference>
<evidence type="ECO:0000313" key="3">
    <source>
        <dbReference type="Proteomes" id="UP000537131"/>
    </source>
</evidence>
<dbReference type="InterPro" id="IPR012547">
    <property type="entry name" value="PDDEXK_9"/>
</dbReference>
<evidence type="ECO:0000313" key="2">
    <source>
        <dbReference type="EMBL" id="NMM63919.1"/>
    </source>
</evidence>